<dbReference type="Gramene" id="GBG87778">
    <property type="protein sequence ID" value="GBG87778"/>
    <property type="gene ID" value="CBR_g45934"/>
</dbReference>
<accession>A0A388LZM9</accession>
<feature type="region of interest" description="Disordered" evidence="1">
    <location>
        <begin position="491"/>
        <end position="662"/>
    </location>
</feature>
<keyword evidence="2" id="KW-0732">Signal</keyword>
<evidence type="ECO:0000313" key="3">
    <source>
        <dbReference type="EMBL" id="GBG87778.1"/>
    </source>
</evidence>
<comment type="caution">
    <text evidence="3">The sequence shown here is derived from an EMBL/GenBank/DDBJ whole genome shotgun (WGS) entry which is preliminary data.</text>
</comment>
<evidence type="ECO:0008006" key="5">
    <source>
        <dbReference type="Google" id="ProtNLM"/>
    </source>
</evidence>
<evidence type="ECO:0000313" key="4">
    <source>
        <dbReference type="Proteomes" id="UP000265515"/>
    </source>
</evidence>
<sequence>MTGMKLVAVIVALAFLMSASPRAAMAADVPIPAAPSAGPNIAAAPGNAAARSVRTAKTGRDAKVFEILKKETQFSMFYEALVNTTEIWNVEGRTVLDGEQLILFAPTNTALINGLPEDVMPCLQKEPGQATLASFLEDLQVVVPINASFPQVNTTKQLLNLTKDGCLWTIGGRGIVVTEDADGSIRLTSDDGVDSVTVQEARATDPTVTLFPLENTVIVEEEVGNNITRMCLGGQVSESSAAPPSTDSLRRVPGSESSSKGAGGEHVSESSTAAPSSGALPYSAPSTAAPSTAVVNCCTGNLPPRFVKLCKRIMAAAEEMERKFAASFLEGEDYSKERDSSELARVKAELAALQNKFENMGFVSVRITWTKDEEHREWFEYLELIVQAWRTDVEGDLLGFLFGSVHPNHRQLIALELTVPLAQLADDLPLEIVSQSDESPVPHVLTRTLTAYLQWSACLEEPGTSRNLPSQQDYLDPREIIDLTFFQDRAASEDEEIEIKEESVEEEEEATEEDAEETTPEEGSYSEHSEGDQSEGEEEDEEEEEELELEETEWEISAEELERTKAEQAEDPEAVRKRDEIAAEKRQLEFASVANLPITDDLARDPEPPKPEDGEQAETSSSPTGRRRSRSPSPSTSDQPSVQARTNTGHRASSTVVIPQSP</sequence>
<feature type="compositionally biased region" description="Acidic residues" evidence="1">
    <location>
        <begin position="493"/>
        <end position="520"/>
    </location>
</feature>
<feature type="compositionally biased region" description="Acidic residues" evidence="1">
    <location>
        <begin position="532"/>
        <end position="559"/>
    </location>
</feature>
<feature type="chain" id="PRO_5017308765" description="FAS1 domain-containing protein" evidence="2">
    <location>
        <begin position="27"/>
        <end position="662"/>
    </location>
</feature>
<dbReference type="Gene3D" id="2.30.180.10">
    <property type="entry name" value="FAS1 domain"/>
    <property type="match status" value="1"/>
</dbReference>
<evidence type="ECO:0000256" key="2">
    <source>
        <dbReference type="SAM" id="SignalP"/>
    </source>
</evidence>
<feature type="signal peptide" evidence="2">
    <location>
        <begin position="1"/>
        <end position="26"/>
    </location>
</feature>
<dbReference type="Proteomes" id="UP000265515">
    <property type="component" value="Unassembled WGS sequence"/>
</dbReference>
<proteinExistence type="predicted"/>
<feature type="region of interest" description="Disordered" evidence="1">
    <location>
        <begin position="236"/>
        <end position="285"/>
    </location>
</feature>
<feature type="compositionally biased region" description="Polar residues" evidence="1">
    <location>
        <begin position="236"/>
        <end position="247"/>
    </location>
</feature>
<feature type="compositionally biased region" description="Polar residues" evidence="1">
    <location>
        <begin position="638"/>
        <end position="662"/>
    </location>
</feature>
<name>A0A388LZM9_CHABU</name>
<reference evidence="3 4" key="1">
    <citation type="journal article" date="2018" name="Cell">
        <title>The Chara Genome: Secondary Complexity and Implications for Plant Terrestrialization.</title>
        <authorList>
            <person name="Nishiyama T."/>
            <person name="Sakayama H."/>
            <person name="Vries J.D."/>
            <person name="Buschmann H."/>
            <person name="Saint-Marcoux D."/>
            <person name="Ullrich K.K."/>
            <person name="Haas F.B."/>
            <person name="Vanderstraeten L."/>
            <person name="Becker D."/>
            <person name="Lang D."/>
            <person name="Vosolsobe S."/>
            <person name="Rombauts S."/>
            <person name="Wilhelmsson P.K.I."/>
            <person name="Janitza P."/>
            <person name="Kern R."/>
            <person name="Heyl A."/>
            <person name="Rumpler F."/>
            <person name="Villalobos L.I.A.C."/>
            <person name="Clay J.M."/>
            <person name="Skokan R."/>
            <person name="Toyoda A."/>
            <person name="Suzuki Y."/>
            <person name="Kagoshima H."/>
            <person name="Schijlen E."/>
            <person name="Tajeshwar N."/>
            <person name="Catarino B."/>
            <person name="Hetherington A.J."/>
            <person name="Saltykova A."/>
            <person name="Bonnot C."/>
            <person name="Breuninger H."/>
            <person name="Symeonidi A."/>
            <person name="Radhakrishnan G.V."/>
            <person name="Van Nieuwerburgh F."/>
            <person name="Deforce D."/>
            <person name="Chang C."/>
            <person name="Karol K.G."/>
            <person name="Hedrich R."/>
            <person name="Ulvskov P."/>
            <person name="Glockner G."/>
            <person name="Delwiche C.F."/>
            <person name="Petrasek J."/>
            <person name="Van de Peer Y."/>
            <person name="Friml J."/>
            <person name="Beilby M."/>
            <person name="Dolan L."/>
            <person name="Kohara Y."/>
            <person name="Sugano S."/>
            <person name="Fujiyama A."/>
            <person name="Delaux P.-M."/>
            <person name="Quint M."/>
            <person name="TheiBen G."/>
            <person name="Hagemann M."/>
            <person name="Harholt J."/>
            <person name="Dunand C."/>
            <person name="Zachgo S."/>
            <person name="Langdale J."/>
            <person name="Maumus F."/>
            <person name="Straeten D.V.D."/>
            <person name="Gould S.B."/>
            <person name="Rensing S.A."/>
        </authorList>
    </citation>
    <scope>NUCLEOTIDE SEQUENCE [LARGE SCALE GENOMIC DNA]</scope>
    <source>
        <strain evidence="3 4">S276</strain>
    </source>
</reference>
<evidence type="ECO:0000256" key="1">
    <source>
        <dbReference type="SAM" id="MobiDB-lite"/>
    </source>
</evidence>
<dbReference type="InterPro" id="IPR036378">
    <property type="entry name" value="FAS1_dom_sf"/>
</dbReference>
<dbReference type="EMBL" id="BFEA01000632">
    <property type="protein sequence ID" value="GBG87778.1"/>
    <property type="molecule type" value="Genomic_DNA"/>
</dbReference>
<protein>
    <recommendedName>
        <fullName evidence="5">FAS1 domain-containing protein</fullName>
    </recommendedName>
</protein>
<organism evidence="3 4">
    <name type="scientific">Chara braunii</name>
    <name type="common">Braun's stonewort</name>
    <dbReference type="NCBI Taxonomy" id="69332"/>
    <lineage>
        <taxon>Eukaryota</taxon>
        <taxon>Viridiplantae</taxon>
        <taxon>Streptophyta</taxon>
        <taxon>Charophyceae</taxon>
        <taxon>Charales</taxon>
        <taxon>Characeae</taxon>
        <taxon>Chara</taxon>
    </lineage>
</organism>
<keyword evidence="4" id="KW-1185">Reference proteome</keyword>
<feature type="compositionally biased region" description="Basic and acidic residues" evidence="1">
    <location>
        <begin position="560"/>
        <end position="588"/>
    </location>
</feature>
<gene>
    <name evidence="3" type="ORF">CBR_g45934</name>
</gene>
<dbReference type="AlphaFoldDB" id="A0A388LZM9"/>
<feature type="compositionally biased region" description="Basic and acidic residues" evidence="1">
    <location>
        <begin position="601"/>
        <end position="613"/>
    </location>
</feature>